<protein>
    <submittedName>
        <fullName evidence="2">Uncharacterized protein</fullName>
    </submittedName>
</protein>
<feature type="region of interest" description="Disordered" evidence="1">
    <location>
        <begin position="694"/>
        <end position="771"/>
    </location>
</feature>
<reference evidence="3" key="1">
    <citation type="journal article" date="2023" name="Mol. Phylogenet. Evol.">
        <title>Genome-scale phylogeny and comparative genomics of the fungal order Sordariales.</title>
        <authorList>
            <person name="Hensen N."/>
            <person name="Bonometti L."/>
            <person name="Westerberg I."/>
            <person name="Brannstrom I.O."/>
            <person name="Guillou S."/>
            <person name="Cros-Aarteil S."/>
            <person name="Calhoun S."/>
            <person name="Haridas S."/>
            <person name="Kuo A."/>
            <person name="Mondo S."/>
            <person name="Pangilinan J."/>
            <person name="Riley R."/>
            <person name="LaButti K."/>
            <person name="Andreopoulos B."/>
            <person name="Lipzen A."/>
            <person name="Chen C."/>
            <person name="Yan M."/>
            <person name="Daum C."/>
            <person name="Ng V."/>
            <person name="Clum A."/>
            <person name="Steindorff A."/>
            <person name="Ohm R.A."/>
            <person name="Martin F."/>
            <person name="Silar P."/>
            <person name="Natvig D.O."/>
            <person name="Lalanne C."/>
            <person name="Gautier V."/>
            <person name="Ament-Velasquez S.L."/>
            <person name="Kruys A."/>
            <person name="Hutchinson M.I."/>
            <person name="Powell A.J."/>
            <person name="Barry K."/>
            <person name="Miller A.N."/>
            <person name="Grigoriev I.V."/>
            <person name="Debuchy R."/>
            <person name="Gladieux P."/>
            <person name="Hiltunen Thoren M."/>
            <person name="Johannesson H."/>
        </authorList>
    </citation>
    <scope>NUCLEOTIDE SEQUENCE [LARGE SCALE GENOMIC DNA]</scope>
    <source>
        <strain evidence="3">CBS 340.73</strain>
    </source>
</reference>
<dbReference type="EMBL" id="MU853780">
    <property type="protein sequence ID" value="KAK3941707.1"/>
    <property type="molecule type" value="Genomic_DNA"/>
</dbReference>
<feature type="compositionally biased region" description="Basic and acidic residues" evidence="1">
    <location>
        <begin position="454"/>
        <end position="465"/>
    </location>
</feature>
<evidence type="ECO:0000313" key="3">
    <source>
        <dbReference type="Proteomes" id="UP001303473"/>
    </source>
</evidence>
<dbReference type="AlphaFoldDB" id="A0AAN6N9J7"/>
<evidence type="ECO:0000256" key="1">
    <source>
        <dbReference type="SAM" id="MobiDB-lite"/>
    </source>
</evidence>
<feature type="region of interest" description="Disordered" evidence="1">
    <location>
        <begin position="585"/>
        <end position="661"/>
    </location>
</feature>
<feature type="region of interest" description="Disordered" evidence="1">
    <location>
        <begin position="150"/>
        <end position="367"/>
    </location>
</feature>
<feature type="compositionally biased region" description="Polar residues" evidence="1">
    <location>
        <begin position="867"/>
        <end position="895"/>
    </location>
</feature>
<feature type="compositionally biased region" description="Basic residues" evidence="1">
    <location>
        <begin position="639"/>
        <end position="651"/>
    </location>
</feature>
<feature type="region of interest" description="Disordered" evidence="1">
    <location>
        <begin position="109"/>
        <end position="133"/>
    </location>
</feature>
<feature type="compositionally biased region" description="Polar residues" evidence="1">
    <location>
        <begin position="934"/>
        <end position="947"/>
    </location>
</feature>
<organism evidence="2 3">
    <name type="scientific">Diplogelasinospora grovesii</name>
    <dbReference type="NCBI Taxonomy" id="303347"/>
    <lineage>
        <taxon>Eukaryota</taxon>
        <taxon>Fungi</taxon>
        <taxon>Dikarya</taxon>
        <taxon>Ascomycota</taxon>
        <taxon>Pezizomycotina</taxon>
        <taxon>Sordariomycetes</taxon>
        <taxon>Sordariomycetidae</taxon>
        <taxon>Sordariales</taxon>
        <taxon>Diplogelasinosporaceae</taxon>
        <taxon>Diplogelasinospora</taxon>
    </lineage>
</organism>
<comment type="caution">
    <text evidence="2">The sequence shown here is derived from an EMBL/GenBank/DDBJ whole genome shotgun (WGS) entry which is preliminary data.</text>
</comment>
<feature type="compositionally biased region" description="Basic and acidic residues" evidence="1">
    <location>
        <begin position="301"/>
        <end position="313"/>
    </location>
</feature>
<evidence type="ECO:0000313" key="2">
    <source>
        <dbReference type="EMBL" id="KAK3941707.1"/>
    </source>
</evidence>
<feature type="compositionally biased region" description="Polar residues" evidence="1">
    <location>
        <begin position="166"/>
        <end position="175"/>
    </location>
</feature>
<keyword evidence="3" id="KW-1185">Reference proteome</keyword>
<gene>
    <name evidence="2" type="ORF">QBC46DRAFT_429516</name>
</gene>
<dbReference type="Proteomes" id="UP001303473">
    <property type="component" value="Unassembled WGS sequence"/>
</dbReference>
<proteinExistence type="predicted"/>
<feature type="region of interest" description="Disordered" evidence="1">
    <location>
        <begin position="497"/>
        <end position="526"/>
    </location>
</feature>
<feature type="compositionally biased region" description="Basic residues" evidence="1">
    <location>
        <begin position="109"/>
        <end position="123"/>
    </location>
</feature>
<feature type="compositionally biased region" description="Polar residues" evidence="1">
    <location>
        <begin position="316"/>
        <end position="330"/>
    </location>
</feature>
<feature type="compositionally biased region" description="Polar residues" evidence="1">
    <location>
        <begin position="711"/>
        <end position="721"/>
    </location>
</feature>
<sequence length="947" mass="102010">MAMLCCCKSPRFSKASKVSRRSSSYHPVLPTPPPPVRLSGSLSLDPQLALSAASMSQSSLQVAEATVLVPTEPVELGLLVVEDSESDGETSADERGASSALQLVRSQLRRHISHTQMSRRKARSLVGSSQEELNRRAELKRLMHKRIQEELRSEESNVESSDVDSTQRVPGSTTELLPGGGPRDNIEFSVAEETQQQLDTQQISSSTTESSTNIDPSRRRNTIANFGHKNGSRLESRRASYPDCHSSSVGKRVALRERNSLPELSPSPDVLPKYHPSSEREASSLSSQQLSLTASQLKGSVFDRNDASRDEGLGQRASSSSPMHKGTTSPFKIIPLHPHSASPRLSRHASGRSGTPDNEADQSAMDQSPLDTWLRSQGLRSRTQSLLGNTTFEPSGDRTGSVQEAEIVTLRKWNLMKDSALPDTDVPRPQIVHLYDMDISRQLATPAVCSRGESPSHSDSGRNDAEGTPMGQHGTADGTTRHADIYLAKLTTVQKVPGGTVTDSSSRYPSTQNILNSSPGTSQSRLSDLVHGRKNSLASRVSIFKCPGNPYDQSSSAINSYLNVGGQDTRANTKTPLFSPISETITSQQTSENVSRGWSSARSTPTITINKAGNDARDTSSSNDDSPKPSLLARLHLTIPRRSRSGGKGKRPAGGSTFSESWARFPSFNRAERNGAAGHVDRVSAKDFGIMAGEQGSIGHSANDKAKRNAQPESGSQTMSSRLGRAVKSTLKKLIPSRTPSLGNTSQSSRTPRRSDNRSNLEYQELELQPTEEGYQDLVALEHEIQHMKGSPCPSPGLDAATEVNKVTFSQRLAALLHSDGASDLNVDLRQPSGSSAPNGHKPTTPAANAMRSRKDSTTTTDRFATPLTSMSMGSNDNASFQSYPLPSRPQSRATPFSEMLTDISSHGQSATPLGKGKMRSATISDIDPDLTSERASSLGKATQFGT</sequence>
<feature type="region of interest" description="Disordered" evidence="1">
    <location>
        <begin position="448"/>
        <end position="478"/>
    </location>
</feature>
<name>A0AAN6N9J7_9PEZI</name>
<feature type="compositionally biased region" description="Polar residues" evidence="1">
    <location>
        <begin position="738"/>
        <end position="750"/>
    </location>
</feature>
<feature type="compositionally biased region" description="Low complexity" evidence="1">
    <location>
        <begin position="283"/>
        <end position="297"/>
    </location>
</feature>
<feature type="compositionally biased region" description="Polar residues" evidence="1">
    <location>
        <begin position="585"/>
        <end position="611"/>
    </location>
</feature>
<accession>A0AAN6N9J7</accession>
<feature type="compositionally biased region" description="Polar residues" evidence="1">
    <location>
        <begin position="903"/>
        <end position="912"/>
    </location>
</feature>
<feature type="compositionally biased region" description="Polar residues" evidence="1">
    <location>
        <begin position="501"/>
        <end position="526"/>
    </location>
</feature>
<feature type="region of interest" description="Disordered" evidence="1">
    <location>
        <begin position="829"/>
        <end position="947"/>
    </location>
</feature>
<feature type="region of interest" description="Disordered" evidence="1">
    <location>
        <begin position="381"/>
        <end position="401"/>
    </location>
</feature>
<feature type="compositionally biased region" description="Polar residues" evidence="1">
    <location>
        <begin position="192"/>
        <end position="203"/>
    </location>
</feature>